<dbReference type="InterPro" id="IPR029052">
    <property type="entry name" value="Metallo-depent_PP-like"/>
</dbReference>
<dbReference type="InterPro" id="IPR024654">
    <property type="entry name" value="Calcineurin-like_PHP_lpxH"/>
</dbReference>
<keyword evidence="1" id="KW-0479">Metal-binding</keyword>
<comment type="similarity">
    <text evidence="1">Belongs to the metallophosphoesterase superfamily. YfcE family.</text>
</comment>
<dbReference type="KEGG" id="mmet:MCMEM_1850"/>
<name>A0A0E3ST44_METMT</name>
<proteinExistence type="inferred from homology"/>
<evidence type="ECO:0000313" key="3">
    <source>
        <dbReference type="EMBL" id="AKB85903.1"/>
    </source>
</evidence>
<dbReference type="RefSeq" id="WP_048205933.1">
    <property type="nucleotide sequence ID" value="NZ_CP009518.1"/>
</dbReference>
<dbReference type="HOGENOM" id="CLU_063749_3_2_2"/>
<dbReference type="GO" id="GO:0046872">
    <property type="term" value="F:metal ion binding"/>
    <property type="evidence" value="ECO:0007669"/>
    <property type="project" value="UniProtKB-KW"/>
</dbReference>
<dbReference type="GeneID" id="24894423"/>
<dbReference type="AlphaFoldDB" id="A0A0E3ST44"/>
<reference evidence="3 4" key="1">
    <citation type="submission" date="2014-07" db="EMBL/GenBank/DDBJ databases">
        <title>Methanogenic archaea and the global carbon cycle.</title>
        <authorList>
            <person name="Henriksen J.R."/>
            <person name="Luke J."/>
            <person name="Reinhart S."/>
            <person name="Benedict M.N."/>
            <person name="Youngblut N.D."/>
            <person name="Metcalf M.E."/>
            <person name="Whitaker R.J."/>
            <person name="Metcalf W.W."/>
        </authorList>
    </citation>
    <scope>NUCLEOTIDE SEQUENCE [LARGE SCALE GENOMIC DNA]</scope>
    <source>
        <strain evidence="3 4">MM1</strain>
    </source>
</reference>
<accession>A0A0E3ST44</accession>
<dbReference type="SUPFAM" id="SSF56300">
    <property type="entry name" value="Metallo-dependent phosphatases"/>
    <property type="match status" value="1"/>
</dbReference>
<keyword evidence="4" id="KW-1185">Reference proteome</keyword>
<dbReference type="Proteomes" id="UP000033048">
    <property type="component" value="Chromosome"/>
</dbReference>
<evidence type="ECO:0000259" key="2">
    <source>
        <dbReference type="Pfam" id="PF12850"/>
    </source>
</evidence>
<dbReference type="InterPro" id="IPR000979">
    <property type="entry name" value="Phosphodiesterase_MJ0936/Vps29"/>
</dbReference>
<dbReference type="OrthoDB" id="19174at2157"/>
<dbReference type="Pfam" id="PF12850">
    <property type="entry name" value="Metallophos_2"/>
    <property type="match status" value="1"/>
</dbReference>
<feature type="domain" description="Calcineurin-like phosphoesterase" evidence="2">
    <location>
        <begin position="1"/>
        <end position="148"/>
    </location>
</feature>
<organism evidence="3 4">
    <name type="scientific">Methanococcoides methylutens MM1</name>
    <dbReference type="NCBI Taxonomy" id="1434104"/>
    <lineage>
        <taxon>Archaea</taxon>
        <taxon>Methanobacteriati</taxon>
        <taxon>Methanobacteriota</taxon>
        <taxon>Stenosarchaea group</taxon>
        <taxon>Methanomicrobia</taxon>
        <taxon>Methanosarcinales</taxon>
        <taxon>Methanosarcinaceae</taxon>
        <taxon>Methanococcoides</taxon>
    </lineage>
</organism>
<dbReference type="EC" id="3.1.4.-" evidence="1"/>
<dbReference type="Gene3D" id="3.60.21.10">
    <property type="match status" value="1"/>
</dbReference>
<dbReference type="GO" id="GO:0016787">
    <property type="term" value="F:hydrolase activity"/>
    <property type="evidence" value="ECO:0007669"/>
    <property type="project" value="UniProtKB-UniRule"/>
</dbReference>
<dbReference type="NCBIfam" id="TIGR00040">
    <property type="entry name" value="yfcE"/>
    <property type="match status" value="1"/>
</dbReference>
<evidence type="ECO:0000313" key="4">
    <source>
        <dbReference type="Proteomes" id="UP000033048"/>
    </source>
</evidence>
<dbReference type="EMBL" id="CP009518">
    <property type="protein sequence ID" value="AKB85903.1"/>
    <property type="molecule type" value="Genomic_DNA"/>
</dbReference>
<sequence>MKIIAVSDTHLKGGIIPPTFKSLIDDCDIVLHAGDFTTMECYQAFASTGKLKAVHGNSDDSELKKLLPEKLVFDVDGVKFGLVHEGALSIMDTTPLRYLALEMGVDVLVFGHIHRPLIEQSDVILICPGSPTSPRMSDPSVVEITIDNGNVSANIIEIEGHSCGYIDFSRKLKDEN</sequence>
<dbReference type="CDD" id="cd00841">
    <property type="entry name" value="MPP_YfcE"/>
    <property type="match status" value="1"/>
</dbReference>
<gene>
    <name evidence="3" type="ORF">MCMEM_1850</name>
</gene>
<dbReference type="PANTHER" id="PTHR11124">
    <property type="entry name" value="VACUOLAR SORTING PROTEIN VPS29"/>
    <property type="match status" value="1"/>
</dbReference>
<evidence type="ECO:0000256" key="1">
    <source>
        <dbReference type="RuleBase" id="RU362039"/>
    </source>
</evidence>
<comment type="cofactor">
    <cofactor evidence="1">
        <name>a divalent metal cation</name>
        <dbReference type="ChEBI" id="CHEBI:60240"/>
    </cofactor>
</comment>
<dbReference type="STRING" id="1434104.MCMEM_1850"/>
<dbReference type="InterPro" id="IPR041802">
    <property type="entry name" value="MPP_YfcE"/>
</dbReference>
<protein>
    <recommendedName>
        <fullName evidence="1">Phosphoesterase</fullName>
        <ecNumber evidence="1">3.1.4.-</ecNumber>
    </recommendedName>
</protein>